<evidence type="ECO:0000313" key="3">
    <source>
        <dbReference type="Proteomes" id="UP001168821"/>
    </source>
</evidence>
<accession>A0AA38IW67</accession>
<dbReference type="AlphaFoldDB" id="A0AA38IW67"/>
<proteinExistence type="predicted"/>
<evidence type="ECO:0000256" key="1">
    <source>
        <dbReference type="SAM" id="MobiDB-lite"/>
    </source>
</evidence>
<reference evidence="2" key="1">
    <citation type="journal article" date="2023" name="G3 (Bethesda)">
        <title>Whole genome assemblies of Zophobas morio and Tenebrio molitor.</title>
        <authorList>
            <person name="Kaur S."/>
            <person name="Stinson S.A."/>
            <person name="diCenzo G.C."/>
        </authorList>
    </citation>
    <scope>NUCLEOTIDE SEQUENCE</scope>
    <source>
        <strain evidence="2">QUZm001</strain>
    </source>
</reference>
<organism evidence="2 3">
    <name type="scientific">Zophobas morio</name>
    <dbReference type="NCBI Taxonomy" id="2755281"/>
    <lineage>
        <taxon>Eukaryota</taxon>
        <taxon>Metazoa</taxon>
        <taxon>Ecdysozoa</taxon>
        <taxon>Arthropoda</taxon>
        <taxon>Hexapoda</taxon>
        <taxon>Insecta</taxon>
        <taxon>Pterygota</taxon>
        <taxon>Neoptera</taxon>
        <taxon>Endopterygota</taxon>
        <taxon>Coleoptera</taxon>
        <taxon>Polyphaga</taxon>
        <taxon>Cucujiformia</taxon>
        <taxon>Tenebrionidae</taxon>
        <taxon>Zophobas</taxon>
    </lineage>
</organism>
<sequence length="103" mass="11525">MAARLATNSKWSEMGPRVLNFHHFVRAILTFTCIADYSAIQRTTMLPELKFPAYFPLFLLPVSYTSSTARAKTTLSRPQNHSFDKPKIGPSDASLNNVGDFTT</sequence>
<comment type="caution">
    <text evidence="2">The sequence shown here is derived from an EMBL/GenBank/DDBJ whole genome shotgun (WGS) entry which is preliminary data.</text>
</comment>
<keyword evidence="3" id="KW-1185">Reference proteome</keyword>
<dbReference type="Proteomes" id="UP001168821">
    <property type="component" value="Unassembled WGS sequence"/>
</dbReference>
<feature type="region of interest" description="Disordered" evidence="1">
    <location>
        <begin position="71"/>
        <end position="103"/>
    </location>
</feature>
<dbReference type="EMBL" id="JALNTZ010000002">
    <property type="protein sequence ID" value="KAJ3661451.1"/>
    <property type="molecule type" value="Genomic_DNA"/>
</dbReference>
<feature type="compositionally biased region" description="Polar residues" evidence="1">
    <location>
        <begin position="71"/>
        <end position="81"/>
    </location>
</feature>
<name>A0AA38IW67_9CUCU</name>
<protein>
    <submittedName>
        <fullName evidence="2">Uncharacterized protein</fullName>
    </submittedName>
</protein>
<gene>
    <name evidence="2" type="ORF">Zmor_005846</name>
</gene>
<evidence type="ECO:0000313" key="2">
    <source>
        <dbReference type="EMBL" id="KAJ3661451.1"/>
    </source>
</evidence>
<feature type="compositionally biased region" description="Polar residues" evidence="1">
    <location>
        <begin position="93"/>
        <end position="103"/>
    </location>
</feature>